<dbReference type="PANTHER" id="PTHR43841:SF1">
    <property type="entry name" value="3-HYDROXYACYL-THIOESTER DEHYDRATASE X"/>
    <property type="match status" value="1"/>
</dbReference>
<dbReference type="STRING" id="2074.BG845_03102"/>
<evidence type="ECO:0000313" key="4">
    <source>
        <dbReference type="Proteomes" id="UP000194360"/>
    </source>
</evidence>
<dbReference type="Gene3D" id="3.10.129.10">
    <property type="entry name" value="Hotdog Thioesterase"/>
    <property type="match status" value="1"/>
</dbReference>
<accession>A0A1Y2MYG5</accession>
<dbReference type="Proteomes" id="UP000194360">
    <property type="component" value="Unassembled WGS sequence"/>
</dbReference>
<sequence>MAGDTDVTELSGPPALGPLYAAAAVRTALPGRAATLPDRALVRRGIEVDPAHLVDYARVCGFRVGDTLPITYPHMLTFPLQVALMAERSFPLPLPGLVHLANRITVHRPVGVSETLDVRVHAEHLTAHPKGARVDLVGVASAAGTAVWESRSTYLSRGSRAPSVEQGPAVPDPEVPTGPAAALWRVPGDIGRRYAAVSGDVNPIHLHPLTAKAMGFPRAIAHGMWTAARVAAALEGRWPDTPTFDVTFRKPLLLPSAAELVTARDGDAWRFAVRGAGKPERIHLAGRIGG</sequence>
<evidence type="ECO:0000259" key="2">
    <source>
        <dbReference type="Pfam" id="PF01575"/>
    </source>
</evidence>
<dbReference type="AlphaFoldDB" id="A0A1Y2MYG5"/>
<dbReference type="PANTHER" id="PTHR43841">
    <property type="entry name" value="3-HYDROXYACYL-THIOESTER DEHYDRATASE HTDX-RELATED"/>
    <property type="match status" value="1"/>
</dbReference>
<organism evidence="3 4">
    <name type="scientific">Pseudonocardia autotrophica</name>
    <name type="common">Amycolata autotrophica</name>
    <name type="synonym">Nocardia autotrophica</name>
    <dbReference type="NCBI Taxonomy" id="2074"/>
    <lineage>
        <taxon>Bacteria</taxon>
        <taxon>Bacillati</taxon>
        <taxon>Actinomycetota</taxon>
        <taxon>Actinomycetes</taxon>
        <taxon>Pseudonocardiales</taxon>
        <taxon>Pseudonocardiaceae</taxon>
        <taxon>Pseudonocardia</taxon>
    </lineage>
</organism>
<evidence type="ECO:0000313" key="3">
    <source>
        <dbReference type="EMBL" id="OSY39867.1"/>
    </source>
</evidence>
<evidence type="ECO:0000256" key="1">
    <source>
        <dbReference type="ARBA" id="ARBA00005254"/>
    </source>
</evidence>
<dbReference type="OrthoDB" id="9774179at2"/>
<keyword evidence="3" id="KW-0808">Transferase</keyword>
<dbReference type="InterPro" id="IPR002539">
    <property type="entry name" value="MaoC-like_dom"/>
</dbReference>
<feature type="domain" description="MaoC-like" evidence="2">
    <location>
        <begin position="192"/>
        <end position="266"/>
    </location>
</feature>
<proteinExistence type="inferred from homology"/>
<reference evidence="3 4" key="1">
    <citation type="submission" date="2016-09" db="EMBL/GenBank/DDBJ databases">
        <title>Pseudonocardia autotrophica DSM535, a candidate organism with high potential of specific P450 cytochromes.</title>
        <authorList>
            <person name="Grumaz C."/>
            <person name="Vainshtein Y."/>
            <person name="Kirstahler P."/>
            <person name="Sohn K."/>
        </authorList>
    </citation>
    <scope>NUCLEOTIDE SEQUENCE [LARGE SCALE GENOMIC DNA]</scope>
    <source>
        <strain evidence="3 4">DSM 535</strain>
    </source>
</reference>
<gene>
    <name evidence="3" type="ORF">BG845_03102</name>
</gene>
<dbReference type="EMBL" id="MIGB01000015">
    <property type="protein sequence ID" value="OSY39867.1"/>
    <property type="molecule type" value="Genomic_DNA"/>
</dbReference>
<protein>
    <submittedName>
        <fullName evidence="3">Bifunctional enoyl-CoA hydratase/phosphate acetyltransferase</fullName>
    </submittedName>
</protein>
<dbReference type="SUPFAM" id="SSF54637">
    <property type="entry name" value="Thioesterase/thiol ester dehydrase-isomerase"/>
    <property type="match status" value="2"/>
</dbReference>
<comment type="similarity">
    <text evidence="1">Belongs to the enoyl-CoA hydratase/isomerase family.</text>
</comment>
<comment type="caution">
    <text evidence="3">The sequence shown here is derived from an EMBL/GenBank/DDBJ whole genome shotgun (WGS) entry which is preliminary data.</text>
</comment>
<keyword evidence="4" id="KW-1185">Reference proteome</keyword>
<dbReference type="InterPro" id="IPR029069">
    <property type="entry name" value="HotDog_dom_sf"/>
</dbReference>
<dbReference type="Pfam" id="PF01575">
    <property type="entry name" value="MaoC_dehydratas"/>
    <property type="match status" value="1"/>
</dbReference>
<name>A0A1Y2MYG5_PSEAH</name>
<dbReference type="RefSeq" id="WP_085913322.1">
    <property type="nucleotide sequence ID" value="NZ_AP018920.1"/>
</dbReference>
<dbReference type="GO" id="GO:0016740">
    <property type="term" value="F:transferase activity"/>
    <property type="evidence" value="ECO:0007669"/>
    <property type="project" value="UniProtKB-KW"/>
</dbReference>